<reference evidence="2" key="2">
    <citation type="journal article" date="2015" name="Data Brief">
        <title>Shoot transcriptome of the giant reed, Arundo donax.</title>
        <authorList>
            <person name="Barrero R.A."/>
            <person name="Guerrero F.D."/>
            <person name="Moolhuijzen P."/>
            <person name="Goolsby J.A."/>
            <person name="Tidwell J."/>
            <person name="Bellgard S.E."/>
            <person name="Bellgard M.I."/>
        </authorList>
    </citation>
    <scope>NUCLEOTIDE SEQUENCE</scope>
    <source>
        <tissue evidence="2">Shoot tissue taken approximately 20 cm above the soil surface</tissue>
    </source>
</reference>
<accession>A0A0A9FZL6</accession>
<organism evidence="2">
    <name type="scientific">Arundo donax</name>
    <name type="common">Giant reed</name>
    <name type="synonym">Donax arundinaceus</name>
    <dbReference type="NCBI Taxonomy" id="35708"/>
    <lineage>
        <taxon>Eukaryota</taxon>
        <taxon>Viridiplantae</taxon>
        <taxon>Streptophyta</taxon>
        <taxon>Embryophyta</taxon>
        <taxon>Tracheophyta</taxon>
        <taxon>Spermatophyta</taxon>
        <taxon>Magnoliopsida</taxon>
        <taxon>Liliopsida</taxon>
        <taxon>Poales</taxon>
        <taxon>Poaceae</taxon>
        <taxon>PACMAD clade</taxon>
        <taxon>Arundinoideae</taxon>
        <taxon>Arundineae</taxon>
        <taxon>Arundo</taxon>
    </lineage>
</organism>
<evidence type="ECO:0000256" key="1">
    <source>
        <dbReference type="SAM" id="MobiDB-lite"/>
    </source>
</evidence>
<evidence type="ECO:0000313" key="2">
    <source>
        <dbReference type="EMBL" id="JAE18295.1"/>
    </source>
</evidence>
<reference evidence="2" key="1">
    <citation type="submission" date="2014-09" db="EMBL/GenBank/DDBJ databases">
        <authorList>
            <person name="Magalhaes I.L.F."/>
            <person name="Oliveira U."/>
            <person name="Santos F.R."/>
            <person name="Vidigal T.H.D.A."/>
            <person name="Brescovit A.D."/>
            <person name="Santos A.J."/>
        </authorList>
    </citation>
    <scope>NUCLEOTIDE SEQUENCE</scope>
    <source>
        <tissue evidence="2">Shoot tissue taken approximately 20 cm above the soil surface</tissue>
    </source>
</reference>
<proteinExistence type="predicted"/>
<dbReference type="EMBL" id="GBRH01179601">
    <property type="protein sequence ID" value="JAE18295.1"/>
    <property type="molecule type" value="Transcribed_RNA"/>
</dbReference>
<sequence>MPQITENKLPAFSSRTHNFC</sequence>
<dbReference type="AlphaFoldDB" id="A0A0A9FZL6"/>
<protein>
    <submittedName>
        <fullName evidence="2">Uncharacterized protein</fullName>
    </submittedName>
</protein>
<name>A0A0A9FZL6_ARUDO</name>
<feature type="region of interest" description="Disordered" evidence="1">
    <location>
        <begin position="1"/>
        <end position="20"/>
    </location>
</feature>